<evidence type="ECO:0000313" key="1">
    <source>
        <dbReference type="EMBL" id="SVA54871.1"/>
    </source>
</evidence>
<sequence>MKHLLNILCDLSYKINYLELGPYRGGTLISALWENDVNAYVVDHFKWDATSPNRYQEDGHPNVRTALNNTIDTYKRAWKGKNTIKIIDSDLHEVDLSEIDTKIDVVFHDADKKGEDIEIFLKKYKSVLDKYCILAFTKMQDIGIKGKIENNLKDNNYNIIECRMIPDTGVGLDGRSGVGLYYIENKKIISTPATKKVSINA</sequence>
<name>A0A381WRF4_9ZZZZ</name>
<gene>
    <name evidence="1" type="ORF">METZ01_LOCUS107725</name>
</gene>
<protein>
    <submittedName>
        <fullName evidence="1">Uncharacterized protein</fullName>
    </submittedName>
</protein>
<accession>A0A381WRF4</accession>
<dbReference type="AlphaFoldDB" id="A0A381WRF4"/>
<proteinExistence type="predicted"/>
<reference evidence="1" key="1">
    <citation type="submission" date="2018-05" db="EMBL/GenBank/DDBJ databases">
        <authorList>
            <person name="Lanie J.A."/>
            <person name="Ng W.-L."/>
            <person name="Kazmierczak K.M."/>
            <person name="Andrzejewski T.M."/>
            <person name="Davidsen T.M."/>
            <person name="Wayne K.J."/>
            <person name="Tettelin H."/>
            <person name="Glass J.I."/>
            <person name="Rusch D."/>
            <person name="Podicherti R."/>
            <person name="Tsui H.-C.T."/>
            <person name="Winkler M.E."/>
        </authorList>
    </citation>
    <scope>NUCLEOTIDE SEQUENCE</scope>
</reference>
<dbReference type="EMBL" id="UINC01012583">
    <property type="protein sequence ID" value="SVA54871.1"/>
    <property type="molecule type" value="Genomic_DNA"/>
</dbReference>
<organism evidence="1">
    <name type="scientific">marine metagenome</name>
    <dbReference type="NCBI Taxonomy" id="408172"/>
    <lineage>
        <taxon>unclassified sequences</taxon>
        <taxon>metagenomes</taxon>
        <taxon>ecological metagenomes</taxon>
    </lineage>
</organism>